<dbReference type="Gene3D" id="3.40.250.10">
    <property type="entry name" value="Rhodanese-like domain"/>
    <property type="match status" value="1"/>
</dbReference>
<dbReference type="InterPro" id="IPR052367">
    <property type="entry name" value="Thiosulfate_ST/Rhodanese-like"/>
</dbReference>
<dbReference type="EMBL" id="CP094669">
    <property type="protein sequence ID" value="UOG77001.1"/>
    <property type="molecule type" value="Genomic_DNA"/>
</dbReference>
<accession>A0ABY4D391</accession>
<gene>
    <name evidence="3" type="ORF">MTX78_10450</name>
</gene>
<dbReference type="InterPro" id="IPR036873">
    <property type="entry name" value="Rhodanese-like_dom_sf"/>
</dbReference>
<dbReference type="SMART" id="SM00450">
    <property type="entry name" value="RHOD"/>
    <property type="match status" value="1"/>
</dbReference>
<dbReference type="PANTHER" id="PTHR45431:SF3">
    <property type="entry name" value="RHODANESE-LIKE DOMAIN-CONTAINING PROTEIN 15, CHLOROPLASTIC"/>
    <property type="match status" value="1"/>
</dbReference>
<evidence type="ECO:0000313" key="3">
    <source>
        <dbReference type="EMBL" id="UOG77001.1"/>
    </source>
</evidence>
<feature type="signal peptide" evidence="1">
    <location>
        <begin position="1"/>
        <end position="21"/>
    </location>
</feature>
<dbReference type="PROSITE" id="PS50206">
    <property type="entry name" value="RHODANESE_3"/>
    <property type="match status" value="1"/>
</dbReference>
<dbReference type="SUPFAM" id="SSF52821">
    <property type="entry name" value="Rhodanese/Cell cycle control phosphatase"/>
    <property type="match status" value="1"/>
</dbReference>
<feature type="domain" description="Rhodanese" evidence="2">
    <location>
        <begin position="38"/>
        <end position="127"/>
    </location>
</feature>
<name>A0ABY4D391_9BACT</name>
<evidence type="ECO:0000259" key="2">
    <source>
        <dbReference type="PROSITE" id="PS50206"/>
    </source>
</evidence>
<evidence type="ECO:0000313" key="4">
    <source>
        <dbReference type="Proteomes" id="UP000831113"/>
    </source>
</evidence>
<feature type="chain" id="PRO_5046210588" evidence="1">
    <location>
        <begin position="22"/>
        <end position="127"/>
    </location>
</feature>
<dbReference type="Pfam" id="PF00581">
    <property type="entry name" value="Rhodanese"/>
    <property type="match status" value="1"/>
</dbReference>
<proteinExistence type="predicted"/>
<keyword evidence="4" id="KW-1185">Reference proteome</keyword>
<protein>
    <submittedName>
        <fullName evidence="3">Rhodanese-like domain-containing protein</fullName>
    </submittedName>
</protein>
<evidence type="ECO:0000256" key="1">
    <source>
        <dbReference type="SAM" id="SignalP"/>
    </source>
</evidence>
<dbReference type="CDD" id="cd00158">
    <property type="entry name" value="RHOD"/>
    <property type="match status" value="1"/>
</dbReference>
<dbReference type="PANTHER" id="PTHR45431">
    <property type="entry name" value="RHODANESE-LIKE DOMAIN-CONTAINING PROTEIN 15, CHLOROPLASTIC"/>
    <property type="match status" value="1"/>
</dbReference>
<dbReference type="Proteomes" id="UP000831113">
    <property type="component" value="Chromosome"/>
</dbReference>
<dbReference type="InterPro" id="IPR001763">
    <property type="entry name" value="Rhodanese-like_dom"/>
</dbReference>
<dbReference type="RefSeq" id="WP_243802395.1">
    <property type="nucleotide sequence ID" value="NZ_CP094669.1"/>
</dbReference>
<keyword evidence="1" id="KW-0732">Signal</keyword>
<reference evidence="3 4" key="1">
    <citation type="submission" date="2022-03" db="EMBL/GenBank/DDBJ databases">
        <title>Hymenobactersp. isolated from the air.</title>
        <authorList>
            <person name="Won M."/>
            <person name="Kwon S.-W."/>
        </authorList>
    </citation>
    <scope>NUCLEOTIDE SEQUENCE [LARGE SCALE GENOMIC DNA]</scope>
    <source>
        <strain evidence="3 4">KACC 21982</strain>
    </source>
</reference>
<organism evidence="3 4">
    <name type="scientific">Hymenobacter tibetensis</name>
    <dbReference type="NCBI Taxonomy" id="497967"/>
    <lineage>
        <taxon>Bacteria</taxon>
        <taxon>Pseudomonadati</taxon>
        <taxon>Bacteroidota</taxon>
        <taxon>Cytophagia</taxon>
        <taxon>Cytophagales</taxon>
        <taxon>Hymenobacteraceae</taxon>
        <taxon>Hymenobacter</taxon>
    </lineage>
</organism>
<sequence>MARFLLLVVLGLFGLHQSAFAQAAPPFTPGPKVAKLLKKRRTVLLDVRTPAEFAAGHLQGAENLDFRAPDFPAQVAKLDKSNTYVLYCASGNRSGKTNTLMQEAGFKHVVNAGSFKDLKGAGFKTEE</sequence>